<protein>
    <recommendedName>
        <fullName evidence="9">Timeless</fullName>
    </recommendedName>
</protein>
<comment type="similarity">
    <text evidence="2">Belongs to the timeless family.</text>
</comment>
<dbReference type="EMBL" id="CAJVCH010143019">
    <property type="protein sequence ID" value="CAG7727039.1"/>
    <property type="molecule type" value="Genomic_DNA"/>
</dbReference>
<dbReference type="PANTHER" id="PTHR22940">
    <property type="entry name" value="TIMEOUT/TIMELESS-2"/>
    <property type="match status" value="1"/>
</dbReference>
<reference evidence="7" key="1">
    <citation type="submission" date="2021-06" db="EMBL/GenBank/DDBJ databases">
        <authorList>
            <person name="Hodson N. C."/>
            <person name="Mongue J. A."/>
            <person name="Jaron S. K."/>
        </authorList>
    </citation>
    <scope>NUCLEOTIDE SEQUENCE</scope>
</reference>
<feature type="region of interest" description="Disordered" evidence="4">
    <location>
        <begin position="407"/>
        <end position="478"/>
    </location>
</feature>
<comment type="caution">
    <text evidence="7">The sequence shown here is derived from an EMBL/GenBank/DDBJ whole genome shotgun (WGS) entry which is preliminary data.</text>
</comment>
<evidence type="ECO:0000313" key="7">
    <source>
        <dbReference type="EMBL" id="CAG7727039.1"/>
    </source>
</evidence>
<dbReference type="Pfam" id="PF04821">
    <property type="entry name" value="TIMELESS"/>
    <property type="match status" value="1"/>
</dbReference>
<dbReference type="InterPro" id="IPR006906">
    <property type="entry name" value="Timeless_N"/>
</dbReference>
<evidence type="ECO:0000256" key="3">
    <source>
        <dbReference type="ARBA" id="ARBA00023242"/>
    </source>
</evidence>
<name>A0A8J2P127_9HEXA</name>
<evidence type="ECO:0000313" key="8">
    <source>
        <dbReference type="Proteomes" id="UP000708208"/>
    </source>
</evidence>
<feature type="domain" description="Timeless N-terminal" evidence="5">
    <location>
        <begin position="194"/>
        <end position="425"/>
    </location>
</feature>
<evidence type="ECO:0000256" key="1">
    <source>
        <dbReference type="ARBA" id="ARBA00004123"/>
    </source>
</evidence>
<sequence>MPPGICGNESRPKLRKELNVKLSFVFRRVDPATFPCSKSQPESLEKNWIGCGVSVRQSNLSAKGYGNSSALDTVQRTTTQTVGKGIHRYDIQFSQSTRIGRKELIEILGEIVDFYNISISTNPVLTVLQVWKEVNDKSLEGILSQTHFFLTCEFQNGLIFVATSENSMEWLILNPWTIHETFGLLGFVDAEGIYNIRDTCESGLEELLGKLENDGQYFRTRRTLGTTQVISKDLVPLLIRAGTAQPKLVPKVIRLLTQLTLPVECLLNPDFAESEEGSHISVDIESLLRHVKEVFSQFKTTEVIVDRLRQIAEKMELSLEDCQEIGDSLLLIRNLLHITETEKQVHNRIVWNLFAQNLDKILLYLMNCEQRHCWGVSMVQLISLIYKDQHVSTLQKLLSQWLENSLTESSEDNESNTSPQGLHTSTMVTSDPTSDSSDTGVKQETGNNDCLPPPLDTSKTYTKTRKMKSHATDMDSGVSLNESCSQQEEMCEQKVQDSTSSNEEENNRTKVIWNAPRTQDKHKKKLHKRIKRNALKQQDHPTDEDISTLLRDFTVHFLIQGYGSLVTLLQDQLGQNPPTIIDKSHFLWLITYFLKFATQLELDLETLKAVLSERTLSYLTFEGLVMSEDLSICKDNLKPHLRRMHLVVTSIREFILAVETYSKMPTEDSTYIDMLQNQIIEIQELRYLFLLLIRVFKPGRQSKQYLQDLITTNHALLLLLERISSSSSYHGNFQMTEYLKEFTAPIIMQRYGNLLEDFDKNGEVVNDCIFTMMHHVAGDLDSPEALYQPLILRTFAKIWGLEYEIRDDWADLMEYIIQRFVKSSKNERRKLFKSAASNISRETGFNKEEIEKLYWLYSNGVKTKDPIGTILEAYKPSEIKTRESVIHQLLHQRIIGYNQFLQFLSCERVDSTTDKSSSDGSIRDPLQFSYISAVIEVTHIPQGCSPGDGGDTSESMCPQRNEDLDIKWIQQQVLEVCYARLVLEQLVRRETIVEPVAYHFTVLSQSVPIVPWTKMQEKALRSPSVILLLHKLGFHLANDVGKLYPRIPHFWTIDVLFSVAQRMGKIENLKFDESKIGEVHVDQMNFTNRQPEDRLVDPTNLFNPFGVNASPCPSVDWMSLVQKSKMMGASSSVAMEEEHMDDCASLTALPPTEASENVSVMSEEEDCDL</sequence>
<evidence type="ECO:0000259" key="6">
    <source>
        <dbReference type="Pfam" id="PF05029"/>
    </source>
</evidence>
<dbReference type="GO" id="GO:0006281">
    <property type="term" value="P:DNA repair"/>
    <property type="evidence" value="ECO:0007669"/>
    <property type="project" value="TreeGrafter"/>
</dbReference>
<dbReference type="OrthoDB" id="6429365at2759"/>
<gene>
    <name evidence="7" type="ORF">AFUS01_LOCUS15908</name>
</gene>
<feature type="compositionally biased region" description="Low complexity" evidence="4">
    <location>
        <begin position="424"/>
        <end position="439"/>
    </location>
</feature>
<accession>A0A8J2P127</accession>
<dbReference type="Proteomes" id="UP000708208">
    <property type="component" value="Unassembled WGS sequence"/>
</dbReference>
<keyword evidence="8" id="KW-1185">Reference proteome</keyword>
<dbReference type="InterPro" id="IPR007725">
    <property type="entry name" value="TIMELESS_C"/>
</dbReference>
<dbReference type="PANTHER" id="PTHR22940:SF5">
    <property type="entry name" value="PROTEIN TIMELESS"/>
    <property type="match status" value="1"/>
</dbReference>
<dbReference type="GO" id="GO:0000076">
    <property type="term" value="P:DNA replication checkpoint signaling"/>
    <property type="evidence" value="ECO:0007669"/>
    <property type="project" value="TreeGrafter"/>
</dbReference>
<dbReference type="GO" id="GO:0009649">
    <property type="term" value="P:entrainment of circadian clock"/>
    <property type="evidence" value="ECO:0007669"/>
    <property type="project" value="TreeGrafter"/>
</dbReference>
<keyword evidence="3" id="KW-0539">Nucleus</keyword>
<evidence type="ECO:0000256" key="4">
    <source>
        <dbReference type="SAM" id="MobiDB-lite"/>
    </source>
</evidence>
<proteinExistence type="inferred from homology"/>
<dbReference type="GO" id="GO:0003677">
    <property type="term" value="F:DNA binding"/>
    <property type="evidence" value="ECO:0007669"/>
    <property type="project" value="TreeGrafter"/>
</dbReference>
<dbReference type="InterPro" id="IPR044998">
    <property type="entry name" value="Timeless"/>
</dbReference>
<feature type="domain" description="Timeless C-terminal" evidence="6">
    <location>
        <begin position="965"/>
        <end position="1056"/>
    </location>
</feature>
<feature type="region of interest" description="Disordered" evidence="4">
    <location>
        <begin position="1148"/>
        <end position="1169"/>
    </location>
</feature>
<dbReference type="GO" id="GO:0048511">
    <property type="term" value="P:rhythmic process"/>
    <property type="evidence" value="ECO:0007669"/>
    <property type="project" value="UniProtKB-KW"/>
</dbReference>
<dbReference type="Pfam" id="PF05029">
    <property type="entry name" value="TIMELESS_C"/>
    <property type="match status" value="1"/>
</dbReference>
<evidence type="ECO:0000256" key="2">
    <source>
        <dbReference type="ARBA" id="ARBA00008174"/>
    </source>
</evidence>
<organism evidence="7 8">
    <name type="scientific">Allacma fusca</name>
    <dbReference type="NCBI Taxonomy" id="39272"/>
    <lineage>
        <taxon>Eukaryota</taxon>
        <taxon>Metazoa</taxon>
        <taxon>Ecdysozoa</taxon>
        <taxon>Arthropoda</taxon>
        <taxon>Hexapoda</taxon>
        <taxon>Collembola</taxon>
        <taxon>Symphypleona</taxon>
        <taxon>Sminthuridae</taxon>
        <taxon>Allacma</taxon>
    </lineage>
</organism>
<comment type="subcellular location">
    <subcellularLocation>
        <location evidence="1">Nucleus</location>
    </subcellularLocation>
</comment>
<evidence type="ECO:0000259" key="5">
    <source>
        <dbReference type="Pfam" id="PF04821"/>
    </source>
</evidence>
<dbReference type="AlphaFoldDB" id="A0A8J2P127"/>
<dbReference type="GO" id="GO:0031298">
    <property type="term" value="C:replication fork protection complex"/>
    <property type="evidence" value="ECO:0007669"/>
    <property type="project" value="TreeGrafter"/>
</dbReference>
<dbReference type="GO" id="GO:0043111">
    <property type="term" value="P:replication fork arrest"/>
    <property type="evidence" value="ECO:0007669"/>
    <property type="project" value="TreeGrafter"/>
</dbReference>
<evidence type="ECO:0008006" key="9">
    <source>
        <dbReference type="Google" id="ProtNLM"/>
    </source>
</evidence>